<dbReference type="InterPro" id="IPR011049">
    <property type="entry name" value="Serralysin-like_metalloprot_C"/>
</dbReference>
<dbReference type="GO" id="GO:0005576">
    <property type="term" value="C:extracellular region"/>
    <property type="evidence" value="ECO:0007669"/>
    <property type="project" value="UniProtKB-SubCell"/>
</dbReference>
<evidence type="ECO:0000256" key="2">
    <source>
        <dbReference type="ARBA" id="ARBA00022525"/>
    </source>
</evidence>
<evidence type="ECO:0000256" key="1">
    <source>
        <dbReference type="ARBA" id="ARBA00004613"/>
    </source>
</evidence>
<dbReference type="PRINTS" id="PR00313">
    <property type="entry name" value="CABNDNGRPT"/>
</dbReference>
<evidence type="ECO:0000313" key="3">
    <source>
        <dbReference type="EMBL" id="MBD2776193.1"/>
    </source>
</evidence>
<sequence length="223" mass="22658">MATLLPGGSANADVLNGTRGNDLIIALAGDDNVFGNDGNDIIFGGAGEDILLGEAGNDIIDGGAGNDFLDAGAGINRLTGGAGNDIFFFSDAPFAGTTANAPDVLTDYQIGQDRLLFSSDVLGINALNFQAGNSGQLSGDSNLLVLLDPFPNAGAAAAAIAANDAVTADAGLFVYFNFNLGFSRVVFSQDLSDNGRISVLGNLINITDPASQALYTAQDFTLV</sequence>
<dbReference type="AlphaFoldDB" id="A0A8J7BZM1"/>
<protein>
    <recommendedName>
        <fullName evidence="5">Calcium-binding protein</fullName>
    </recommendedName>
</protein>
<proteinExistence type="predicted"/>
<keyword evidence="4" id="KW-1185">Reference proteome</keyword>
<dbReference type="SUPFAM" id="SSF51120">
    <property type="entry name" value="beta-Roll"/>
    <property type="match status" value="1"/>
</dbReference>
<evidence type="ECO:0008006" key="5">
    <source>
        <dbReference type="Google" id="ProtNLM"/>
    </source>
</evidence>
<keyword evidence="2" id="KW-0964">Secreted</keyword>
<dbReference type="GO" id="GO:0005509">
    <property type="term" value="F:calcium ion binding"/>
    <property type="evidence" value="ECO:0007669"/>
    <property type="project" value="InterPro"/>
</dbReference>
<accession>A0A8J7BZM1</accession>
<dbReference type="PANTHER" id="PTHR38340:SF1">
    <property type="entry name" value="S-LAYER PROTEIN"/>
    <property type="match status" value="1"/>
</dbReference>
<dbReference type="InterPro" id="IPR018511">
    <property type="entry name" value="Hemolysin-typ_Ca-bd_CS"/>
</dbReference>
<organism evidence="3 4">
    <name type="scientific">Iningainema tapete BLCC-T55</name>
    <dbReference type="NCBI Taxonomy" id="2748662"/>
    <lineage>
        <taxon>Bacteria</taxon>
        <taxon>Bacillati</taxon>
        <taxon>Cyanobacteriota</taxon>
        <taxon>Cyanophyceae</taxon>
        <taxon>Nostocales</taxon>
        <taxon>Scytonemataceae</taxon>
        <taxon>Iningainema tapete</taxon>
    </lineage>
</organism>
<dbReference type="Pfam" id="PF00353">
    <property type="entry name" value="HemolysinCabind"/>
    <property type="match status" value="1"/>
</dbReference>
<name>A0A8J7BZM1_9CYAN</name>
<dbReference type="InterPro" id="IPR001343">
    <property type="entry name" value="Hemolysn_Ca-bd"/>
</dbReference>
<comment type="caution">
    <text evidence="3">The sequence shown here is derived from an EMBL/GenBank/DDBJ whole genome shotgun (WGS) entry which is preliminary data.</text>
</comment>
<dbReference type="Proteomes" id="UP000629098">
    <property type="component" value="Unassembled WGS sequence"/>
</dbReference>
<comment type="subcellular location">
    <subcellularLocation>
        <location evidence="1">Secreted</location>
    </subcellularLocation>
</comment>
<dbReference type="InterPro" id="IPR050557">
    <property type="entry name" value="RTX_toxin/Mannuronan_C5-epim"/>
</dbReference>
<dbReference type="PROSITE" id="PS00330">
    <property type="entry name" value="HEMOLYSIN_CALCIUM"/>
    <property type="match status" value="1"/>
</dbReference>
<dbReference type="EMBL" id="JACXAE010000088">
    <property type="protein sequence ID" value="MBD2776193.1"/>
    <property type="molecule type" value="Genomic_DNA"/>
</dbReference>
<dbReference type="RefSeq" id="WP_190835264.1">
    <property type="nucleotide sequence ID" value="NZ_CAWPPI010000088.1"/>
</dbReference>
<gene>
    <name evidence="3" type="ORF">ICL16_30070</name>
</gene>
<dbReference type="PANTHER" id="PTHR38340">
    <property type="entry name" value="S-LAYER PROTEIN"/>
    <property type="match status" value="1"/>
</dbReference>
<reference evidence="3" key="1">
    <citation type="submission" date="2020-09" db="EMBL/GenBank/DDBJ databases">
        <title>Iningainema tapete sp. nov. (Scytonemataceae, Cyanobacteria) from greenhouses in central Florida (USA) produces two types of nodularin with biosynthetic potential for microcystin-LR and anabaenopeptins.</title>
        <authorList>
            <person name="Berthold D.E."/>
            <person name="Lefler F.W."/>
            <person name="Huang I.-S."/>
            <person name="Abdulla H."/>
            <person name="Zimba P.V."/>
            <person name="Laughinghouse H.D. IV."/>
        </authorList>
    </citation>
    <scope>NUCLEOTIDE SEQUENCE</scope>
    <source>
        <strain evidence="3">BLCCT55</strain>
    </source>
</reference>
<evidence type="ECO:0000313" key="4">
    <source>
        <dbReference type="Proteomes" id="UP000629098"/>
    </source>
</evidence>
<dbReference type="Gene3D" id="2.150.10.10">
    <property type="entry name" value="Serralysin-like metalloprotease, C-terminal"/>
    <property type="match status" value="1"/>
</dbReference>